<dbReference type="EMBL" id="JAECZO010000164">
    <property type="protein sequence ID" value="KAK7198645.1"/>
    <property type="molecule type" value="Genomic_DNA"/>
</dbReference>
<feature type="compositionally biased region" description="Polar residues" evidence="2">
    <location>
        <begin position="749"/>
        <end position="759"/>
    </location>
</feature>
<comment type="caution">
    <text evidence="3">The sequence shown here is derived from an EMBL/GenBank/DDBJ whole genome shotgun (WGS) entry which is preliminary data.</text>
</comment>
<evidence type="ECO:0000313" key="4">
    <source>
        <dbReference type="Proteomes" id="UP001430356"/>
    </source>
</evidence>
<feature type="coiled-coil region" evidence="1">
    <location>
        <begin position="289"/>
        <end position="323"/>
    </location>
</feature>
<feature type="region of interest" description="Disordered" evidence="2">
    <location>
        <begin position="190"/>
        <end position="282"/>
    </location>
</feature>
<feature type="compositionally biased region" description="Basic and acidic residues" evidence="2">
    <location>
        <begin position="97"/>
        <end position="107"/>
    </location>
</feature>
<dbReference type="AlphaFoldDB" id="A0AAW0EXT0"/>
<sequence>MWSTFLGQIQQRIDDAVDLLGDEEAEEGVEQGIRRGRGALSAASENAPALLPHRRAPEQQPTSPLSSVDRGSDVDGWESSEVGDQPGLTAAAASESGDLHPVAKEATARLAGPPSASSPPAPSLPEKDVSSPAAPSSPAPSTAPQSTAAPSPPVPAVEELAEQSGDSASSLLPMAAAQLCLPDDERAAVAAAHLPPPTPRRATPMESLGGSPVESPPLELGAVQSLTSSPPERTDLVTSGAALESPASERAQTPPAPTSPALPEGRRAAGSSPLPAVSTTRESLDTAQLLRFQRQLAEEMESVAALQRQNASLRERVSVLEGELAKTVACLSRAADNEQQVSLLIEKLGREKERHKAVTEERNELQEQVQELEDELEECRVREESWISGHEQQKENESAAQQRIAQLEKDAQARDTVVDNLSTQLREVTHQNSVFQNQVGELKASYSAQLDTVKESSVDTVEQLQREVEQLRSSLQNLSAEYDTRTAELEREVQHANLRSHQAESRLSEMELGSVGALQDLRGELEDLQRSSATWKAEAQKTRSECAELLDQYALLKRTRTAAEANLRDRLSAEAATVATLRKSNREWEERHLGLQATVRATQAEAEDQRKTIVQLEATIQKLTASSASVLSRSQSELLIGTGASSAIAAPLEGSPAGSVVAGRLSGRFVPAPPLNPFLSLERPTWGDATDRKTRERLEQEVVRQSAELERVRAVAADGDAWRARYQRLREEHDLLLQLYGQLEEGTNALQSNGSRIPSATTTTTTTAAAAAAAATP</sequence>
<keyword evidence="1" id="KW-0175">Coiled coil</keyword>
<feature type="compositionally biased region" description="Low complexity" evidence="2">
    <location>
        <begin position="130"/>
        <end position="149"/>
    </location>
</feature>
<organism evidence="3 4">
    <name type="scientific">Novymonas esmeraldas</name>
    <dbReference type="NCBI Taxonomy" id="1808958"/>
    <lineage>
        <taxon>Eukaryota</taxon>
        <taxon>Discoba</taxon>
        <taxon>Euglenozoa</taxon>
        <taxon>Kinetoplastea</taxon>
        <taxon>Metakinetoplastina</taxon>
        <taxon>Trypanosomatida</taxon>
        <taxon>Trypanosomatidae</taxon>
        <taxon>Novymonas</taxon>
    </lineage>
</organism>
<accession>A0AAW0EXT0</accession>
<evidence type="ECO:0000313" key="3">
    <source>
        <dbReference type="EMBL" id="KAK7198645.1"/>
    </source>
</evidence>
<feature type="region of interest" description="Disordered" evidence="2">
    <location>
        <begin position="749"/>
        <end position="777"/>
    </location>
</feature>
<dbReference type="Proteomes" id="UP001430356">
    <property type="component" value="Unassembled WGS sequence"/>
</dbReference>
<keyword evidence="4" id="KW-1185">Reference proteome</keyword>
<evidence type="ECO:0000256" key="2">
    <source>
        <dbReference type="SAM" id="MobiDB-lite"/>
    </source>
</evidence>
<feature type="coiled-coil region" evidence="1">
    <location>
        <begin position="599"/>
        <end position="626"/>
    </location>
</feature>
<gene>
    <name evidence="3" type="ORF">NESM_000828100</name>
</gene>
<feature type="coiled-coil region" evidence="1">
    <location>
        <begin position="348"/>
        <end position="410"/>
    </location>
</feature>
<name>A0AAW0EXT0_9TRYP</name>
<evidence type="ECO:0000256" key="1">
    <source>
        <dbReference type="SAM" id="Coils"/>
    </source>
</evidence>
<reference evidence="3 4" key="1">
    <citation type="journal article" date="2021" name="MBio">
        <title>A New Model Trypanosomatid, Novymonas esmeraldas: Genomic Perception of Its 'Candidatus Pandoraea novymonadis' Endosymbiont.</title>
        <authorList>
            <person name="Zakharova A."/>
            <person name="Saura A."/>
            <person name="Butenko A."/>
            <person name="Podesvova L."/>
            <person name="Warmusova S."/>
            <person name="Kostygov A.Y."/>
            <person name="Nenarokova A."/>
            <person name="Lukes J."/>
            <person name="Opperdoes F.R."/>
            <person name="Yurchenko V."/>
        </authorList>
    </citation>
    <scope>NUCLEOTIDE SEQUENCE [LARGE SCALE GENOMIC DNA]</scope>
    <source>
        <strain evidence="3 4">E262AT.01</strain>
    </source>
</reference>
<proteinExistence type="predicted"/>
<feature type="compositionally biased region" description="Low complexity" evidence="2">
    <location>
        <begin position="760"/>
        <end position="777"/>
    </location>
</feature>
<feature type="region of interest" description="Disordered" evidence="2">
    <location>
        <begin position="28"/>
        <end position="169"/>
    </location>
</feature>
<feature type="coiled-coil region" evidence="1">
    <location>
        <begin position="454"/>
        <end position="566"/>
    </location>
</feature>
<protein>
    <submittedName>
        <fullName evidence="3">Uncharacterized protein</fullName>
    </submittedName>
</protein>